<evidence type="ECO:0000313" key="6">
    <source>
        <dbReference type="EMBL" id="TGG93392.1"/>
    </source>
</evidence>
<dbReference type="OrthoDB" id="9814165at2"/>
<name>A0A4Z0WDT7_9GAMM</name>
<dbReference type="GO" id="GO:0005829">
    <property type="term" value="C:cytosol"/>
    <property type="evidence" value="ECO:0007669"/>
    <property type="project" value="TreeGrafter"/>
</dbReference>
<keyword evidence="2" id="KW-0805">Transcription regulation</keyword>
<proteinExistence type="inferred from homology"/>
<dbReference type="RefSeq" id="WP_135483101.1">
    <property type="nucleotide sequence ID" value="NZ_SRMF01000003.1"/>
</dbReference>
<protein>
    <submittedName>
        <fullName evidence="6">Pca operon transcription factor PcaQ</fullName>
    </submittedName>
</protein>
<evidence type="ECO:0000256" key="2">
    <source>
        <dbReference type="ARBA" id="ARBA00023015"/>
    </source>
</evidence>
<evidence type="ECO:0000313" key="7">
    <source>
        <dbReference type="Proteomes" id="UP000297475"/>
    </source>
</evidence>
<keyword evidence="7" id="KW-1185">Reference proteome</keyword>
<dbReference type="FunFam" id="1.10.10.10:FF:000001">
    <property type="entry name" value="LysR family transcriptional regulator"/>
    <property type="match status" value="1"/>
</dbReference>
<dbReference type="Gene3D" id="3.40.190.10">
    <property type="entry name" value="Periplasmic binding protein-like II"/>
    <property type="match status" value="2"/>
</dbReference>
<dbReference type="SUPFAM" id="SSF53850">
    <property type="entry name" value="Periplasmic binding protein-like II"/>
    <property type="match status" value="1"/>
</dbReference>
<evidence type="ECO:0000256" key="4">
    <source>
        <dbReference type="ARBA" id="ARBA00023163"/>
    </source>
</evidence>
<dbReference type="NCBIfam" id="TIGR02424">
    <property type="entry name" value="TF_pcaQ"/>
    <property type="match status" value="1"/>
</dbReference>
<keyword evidence="4" id="KW-0804">Transcription</keyword>
<dbReference type="InterPro" id="IPR050950">
    <property type="entry name" value="HTH-type_LysR_regulators"/>
</dbReference>
<evidence type="ECO:0000256" key="1">
    <source>
        <dbReference type="ARBA" id="ARBA00009437"/>
    </source>
</evidence>
<dbReference type="SUPFAM" id="SSF46785">
    <property type="entry name" value="Winged helix' DNA-binding domain"/>
    <property type="match status" value="1"/>
</dbReference>
<dbReference type="Gene3D" id="1.10.10.10">
    <property type="entry name" value="Winged helix-like DNA-binding domain superfamily/Winged helix DNA-binding domain"/>
    <property type="match status" value="1"/>
</dbReference>
<dbReference type="PRINTS" id="PR00039">
    <property type="entry name" value="HTHLYSR"/>
</dbReference>
<reference evidence="6 7" key="1">
    <citation type="submission" date="2019-04" db="EMBL/GenBank/DDBJ databases">
        <title>Natronospirillum operosus gen. nov., sp. nov., a haloalkaliphilic satellite isolated from decaying biomass of laboratory culture of cyanobacterium Geitlerinema sp. and proposal of Natronospirillaceae fam. nov. and Saccharospirillaceae fam. nov.</title>
        <authorList>
            <person name="Kevbrin V."/>
            <person name="Boltyanskaya Y."/>
            <person name="Koziaeva V."/>
            <person name="Grouzdev D.S."/>
            <person name="Park M."/>
            <person name="Cho J."/>
        </authorList>
    </citation>
    <scope>NUCLEOTIDE SEQUENCE [LARGE SCALE GENOMIC DNA]</scope>
    <source>
        <strain evidence="6 7">G-116</strain>
    </source>
</reference>
<comment type="caution">
    <text evidence="6">The sequence shown here is derived from an EMBL/GenBank/DDBJ whole genome shotgun (WGS) entry which is preliminary data.</text>
</comment>
<accession>A0A4Z0WDT7</accession>
<dbReference type="InterPro" id="IPR036390">
    <property type="entry name" value="WH_DNA-bd_sf"/>
</dbReference>
<dbReference type="Proteomes" id="UP000297475">
    <property type="component" value="Unassembled WGS sequence"/>
</dbReference>
<dbReference type="InterPro" id="IPR005119">
    <property type="entry name" value="LysR_subst-bd"/>
</dbReference>
<dbReference type="InterPro" id="IPR000847">
    <property type="entry name" value="LysR_HTH_N"/>
</dbReference>
<dbReference type="InterPro" id="IPR012787">
    <property type="entry name" value="TF_PcaQ"/>
</dbReference>
<feature type="domain" description="HTH lysR-type" evidence="5">
    <location>
        <begin position="7"/>
        <end position="64"/>
    </location>
</feature>
<sequence>MVIDNRIKFRHLQCFIEVVRQGGVVKAADHLALTQPAVSKKLKELEEMLGVDLLDRQKKGVVLTPFGETFLRHALSSANALREGINSVQRARDSCHPPVTVGALPTVAARVMPAAVRRFKERLPDTTVNIITGPIPYLLGRLRVSELDIVIGRMGQPDDMQGLTFEQLYLERLALAVRPGHPVLEHGGSPLQALEHYPVIMPTGDSIIRNSVEKYLLAHGVSLNANQIETVSHAFARAYVRDTNAVWMISRGAVARDIEEGALVELDFDARETLGPVGFTRPVDALATNAMDVMISCVRAVSTSIVDEKELGTP</sequence>
<dbReference type="EMBL" id="SRMF01000003">
    <property type="protein sequence ID" value="TGG93392.1"/>
    <property type="molecule type" value="Genomic_DNA"/>
</dbReference>
<dbReference type="GO" id="GO:0019619">
    <property type="term" value="P:3,4-dihydroxybenzoate catabolic process"/>
    <property type="evidence" value="ECO:0007669"/>
    <property type="project" value="InterPro"/>
</dbReference>
<comment type="similarity">
    <text evidence="1">Belongs to the LysR transcriptional regulatory family.</text>
</comment>
<organism evidence="6 7">
    <name type="scientific">Natronospirillum operosum</name>
    <dbReference type="NCBI Taxonomy" id="2759953"/>
    <lineage>
        <taxon>Bacteria</taxon>
        <taxon>Pseudomonadati</taxon>
        <taxon>Pseudomonadota</taxon>
        <taxon>Gammaproteobacteria</taxon>
        <taxon>Oceanospirillales</taxon>
        <taxon>Natronospirillaceae</taxon>
        <taxon>Natronospirillum</taxon>
    </lineage>
</organism>
<dbReference type="InterPro" id="IPR036388">
    <property type="entry name" value="WH-like_DNA-bd_sf"/>
</dbReference>
<evidence type="ECO:0000259" key="5">
    <source>
        <dbReference type="PROSITE" id="PS50931"/>
    </source>
</evidence>
<dbReference type="GO" id="GO:0003677">
    <property type="term" value="F:DNA binding"/>
    <property type="evidence" value="ECO:0007669"/>
    <property type="project" value="UniProtKB-KW"/>
</dbReference>
<dbReference type="AlphaFoldDB" id="A0A4Z0WDT7"/>
<dbReference type="PANTHER" id="PTHR30419">
    <property type="entry name" value="HTH-TYPE TRANSCRIPTIONAL REGULATOR YBHD"/>
    <property type="match status" value="1"/>
</dbReference>
<gene>
    <name evidence="6" type="primary">pcaQ</name>
    <name evidence="6" type="ORF">E4656_10090</name>
</gene>
<dbReference type="PROSITE" id="PS50931">
    <property type="entry name" value="HTH_LYSR"/>
    <property type="match status" value="1"/>
</dbReference>
<evidence type="ECO:0000256" key="3">
    <source>
        <dbReference type="ARBA" id="ARBA00023125"/>
    </source>
</evidence>
<dbReference type="PANTHER" id="PTHR30419:SF8">
    <property type="entry name" value="NITROGEN ASSIMILATION TRANSCRIPTIONAL ACTIVATOR-RELATED"/>
    <property type="match status" value="1"/>
</dbReference>
<dbReference type="GO" id="GO:0003700">
    <property type="term" value="F:DNA-binding transcription factor activity"/>
    <property type="evidence" value="ECO:0007669"/>
    <property type="project" value="InterPro"/>
</dbReference>
<dbReference type="GO" id="GO:0045893">
    <property type="term" value="P:positive regulation of DNA-templated transcription"/>
    <property type="evidence" value="ECO:0007669"/>
    <property type="project" value="InterPro"/>
</dbReference>
<keyword evidence="3" id="KW-0238">DNA-binding</keyword>
<dbReference type="Pfam" id="PF00126">
    <property type="entry name" value="HTH_1"/>
    <property type="match status" value="1"/>
</dbReference>
<dbReference type="Pfam" id="PF03466">
    <property type="entry name" value="LysR_substrate"/>
    <property type="match status" value="1"/>
</dbReference>